<dbReference type="PANTHER" id="PTHR12338:SF8">
    <property type="entry name" value="HEME_HEMOPEXIN-BINDING PROTEIN"/>
    <property type="match status" value="1"/>
</dbReference>
<dbReference type="InterPro" id="IPR050909">
    <property type="entry name" value="Bact_Autotransporter_VF"/>
</dbReference>
<name>A0A8I1JID4_PSEPU</name>
<dbReference type="InterPro" id="IPR041248">
    <property type="entry name" value="YDG"/>
</dbReference>
<dbReference type="SMART" id="SM00912">
    <property type="entry name" value="Haemagg_act"/>
    <property type="match status" value="1"/>
</dbReference>
<reference evidence="5" key="1">
    <citation type="submission" date="2020-12" db="EMBL/GenBank/DDBJ databases">
        <title>Enhanced detection system for hospital associated transmission using whole genome sequencing surveillance.</title>
        <authorList>
            <person name="Harrison L.H."/>
            <person name="Van Tyne D."/>
            <person name="Marsh J.W."/>
            <person name="Griffith M.P."/>
            <person name="Snyder D.J."/>
            <person name="Cooper V.S."/>
            <person name="Mustapha M."/>
        </authorList>
    </citation>
    <scope>NUCLEOTIDE SEQUENCE</scope>
    <source>
        <strain evidence="5">PSB00042</strain>
    </source>
</reference>
<dbReference type="Proteomes" id="UP000637061">
    <property type="component" value="Unassembled WGS sequence"/>
</dbReference>
<dbReference type="NCBIfam" id="TIGR01901">
    <property type="entry name" value="adhes_NPXG"/>
    <property type="match status" value="1"/>
</dbReference>
<dbReference type="InterPro" id="IPR011050">
    <property type="entry name" value="Pectin_lyase_fold/virulence"/>
</dbReference>
<dbReference type="InterPro" id="IPR012334">
    <property type="entry name" value="Pectin_lyas_fold"/>
</dbReference>
<dbReference type="Gene3D" id="2.160.20.110">
    <property type="match status" value="2"/>
</dbReference>
<evidence type="ECO:0000313" key="5">
    <source>
        <dbReference type="EMBL" id="MBI6882399.1"/>
    </source>
</evidence>
<organism evidence="5 6">
    <name type="scientific">Pseudomonas putida</name>
    <name type="common">Arthrobacter siderocapsulatus</name>
    <dbReference type="NCBI Taxonomy" id="303"/>
    <lineage>
        <taxon>Bacteria</taxon>
        <taxon>Pseudomonadati</taxon>
        <taxon>Pseudomonadota</taxon>
        <taxon>Gammaproteobacteria</taxon>
        <taxon>Pseudomonadales</taxon>
        <taxon>Pseudomonadaceae</taxon>
        <taxon>Pseudomonas</taxon>
    </lineage>
</organism>
<evidence type="ECO:0000256" key="2">
    <source>
        <dbReference type="ARBA" id="ARBA00022525"/>
    </source>
</evidence>
<dbReference type="InterPro" id="IPR024973">
    <property type="entry name" value="ESPR"/>
</dbReference>
<keyword evidence="3" id="KW-0732">Signal</keyword>
<sequence>MNKAHSVIWSKSKKAFVVVAEGTKACAKSGSSALKVIITLITLSPVAGMAATLPQGGTVTVGSGTIITSGSNEMVIKQNTDKLGINWDSFNVGADGRVIFDQPGANSIALNRVIGSDGSSILGRIDANGQVFLINPNGVIFGKDAKVNVGGLVASTLNISDADFEAGKYKLEAGAKNGDIVNLGTLEAADGGYIALIGKTVKNQGLIKAQMGSAALAAGGAVTIDFTGDGLIKLQVDKSTVNALVENKGLIKADGGSVLMTARSSNSLTQAVVNNEGVIEAQTIGTRSGKIFLDGGMDDGSVRVAGTLDASAPVSGDGGFIETSGRTVTVADDVKVTTLSSAGKPGKWLIDPTDFTITAGSGPLTSSGIGASTLVASLASTNVELQTANGGSENGDINVNSDVAWGTNTTLTLTADGTINLNADISVNGNSGGLVLNYSTTTYNITEGHSINLAGANTTYVENGDNVIILRTVDDLLKLNDSSNEWERFALANNIDASITSTWNGGLGYAPAVMDGTFYGHLNGLGHSITDLFINRPTESNVGLIGNMQYSKVSNLHVSGSVTGKDNVGMVVGASDGGYISNIVTTGTVAGQNNVGGIAGYLDSGNLNHVNSAVNVRGVNNVGGIIGSVYSHGLKYLASTGNVSGSTNVGGLIGYQESGSLTYAYSQGDIDGDSTVGGLIGYSTSGGIDTSYSSGSVIARADKAGGLVGDIYDAAIENSFSTASVTAQNYAGGLVGTADKIDLTSSYATGAVTGGSFIGGLVGYANNVYLDYTYATGHVSATNGAFGGLIADGDELHVNESYWDTTLSGVTSSAAGVGYSSLKDASIFANWDLALEGGSSSTWRMYDGLTGPLLRAFMGQATAAPGTSQSIVYDGNAVTADDLGINLGSISYGDSSWFFKPKADQVFVSATQDGQAIRNAGIYEVDSFYSTQFGYDITQSVKNTLEVEKAHLDIGAINSNKTYDGTTAADVTFSDSRFGSDDLAITGTGNFDNKNAGAGKDVNVTGITVTGADAGNYTWDSSVTTTANIDKAHLTIGATANGKTYDGTTSTSASLTDDRVAGDDISLTYGSADFSDKNAGVSKGVIVDGITVSGADAENYDWNISATSVADIDKAHLSIGASGIDKVYDGSTSADVNFSDDRIAGDDLVITSSGSSFADKNAGAGKIVSVNGISVTGADAGNYTWDASAVTTATISKALLSITADAQNKTYDGTTGATTTLSDDRIGLDDLVISSTGSSFSDKNAGTGKTVTIDGITVTGADADNYTWISSVTTTADIGKAHLDVIASASDKTYDGSTAANVSLGDDRIAGDDISLSYGSADFETKNAGSGHLVSVDGITLSGVDAGNYTWDSAVDTTATINKAVLTVSATASDKVYDGTNWADFTLSDDRIAGDDLTVVNTGGTFSDKNAGDGKTVTVNGLNVIGSDAENYTWSTVVTDTANIAKANLDITAVASGKVYDGSASASTTLNDNRIIGDDLVISSSNSLFSDKNAGTSKVVTVDGITLSGADAANYEWNTLATTTADITKANLVITANGVNKTYDGTTAASVSLSDDRIAGDDLSITNGLANFSDKNAGDGKTILVDGITVSGADAMNYNWDVQVSTTADIAKANLTVSAVASDKVYDGLRDASASLSDNRIAEDNLLISSTGALFGDKNAGNGKSVTVGGITISGADAGNYNWNTTANATANISKAYLDVTAAANGKIYDGSKNATVTFADDRVIGDDLTVSAASSQFSDKNAGSGKTVTSNGITLSGADAANYTFDSTLLSQADISKASLVIQADSTGKVAGAKDGSLTWSIQGGQLYEQDSLTGSLTRATGEEAGTYAIGKGTLSAGANYDVTVISGKFEITKPVISQEDAAEVKQVVSSITQATKPRESAVQPAEIQSPSLIGEYRLLNLGMKLPEDLIAEGS</sequence>
<dbReference type="Pfam" id="PF13018">
    <property type="entry name" value="ESPR"/>
    <property type="match status" value="1"/>
</dbReference>
<dbReference type="GO" id="GO:0005576">
    <property type="term" value="C:extracellular region"/>
    <property type="evidence" value="ECO:0007669"/>
    <property type="project" value="UniProtKB-SubCell"/>
</dbReference>
<dbReference type="Gene3D" id="2.160.20.10">
    <property type="entry name" value="Single-stranded right-handed beta-helix, Pectin lyase-like"/>
    <property type="match status" value="1"/>
</dbReference>
<accession>A0A8I1JID4</accession>
<evidence type="ECO:0000313" key="6">
    <source>
        <dbReference type="Proteomes" id="UP000637061"/>
    </source>
</evidence>
<dbReference type="Pfam" id="PF18657">
    <property type="entry name" value="YDG"/>
    <property type="match status" value="10"/>
</dbReference>
<dbReference type="InterPro" id="IPR008638">
    <property type="entry name" value="FhaB/CdiA-like_TPS"/>
</dbReference>
<evidence type="ECO:0000259" key="4">
    <source>
        <dbReference type="SMART" id="SM00912"/>
    </source>
</evidence>
<dbReference type="InterPro" id="IPR041286">
    <property type="entry name" value="MBG_2"/>
</dbReference>
<protein>
    <submittedName>
        <fullName evidence="5">Filamentous hemagglutinin N-terminal domain-containing protein</fullName>
    </submittedName>
</protein>
<dbReference type="RefSeq" id="WP_198746020.1">
    <property type="nucleotide sequence ID" value="NZ_JAEHTE010000001.1"/>
</dbReference>
<dbReference type="Pfam" id="PF05860">
    <property type="entry name" value="TPS"/>
    <property type="match status" value="1"/>
</dbReference>
<comment type="caution">
    <text evidence="5">The sequence shown here is derived from an EMBL/GenBank/DDBJ whole genome shotgun (WGS) entry which is preliminary data.</text>
</comment>
<dbReference type="EMBL" id="JAEHTE010000001">
    <property type="protein sequence ID" value="MBI6882399.1"/>
    <property type="molecule type" value="Genomic_DNA"/>
</dbReference>
<proteinExistence type="predicted"/>
<feature type="domain" description="Filamentous haemagglutinin FhaB/tRNA nuclease CdiA-like TPS" evidence="4">
    <location>
        <begin position="50"/>
        <end position="163"/>
    </location>
</feature>
<comment type="subcellular location">
    <subcellularLocation>
        <location evidence="1">Secreted</location>
    </subcellularLocation>
</comment>
<evidence type="ECO:0000256" key="3">
    <source>
        <dbReference type="ARBA" id="ARBA00022729"/>
    </source>
</evidence>
<dbReference type="PANTHER" id="PTHR12338">
    <property type="entry name" value="AUTOTRANSPORTER"/>
    <property type="match status" value="1"/>
</dbReference>
<dbReference type="SUPFAM" id="SSF51126">
    <property type="entry name" value="Pectin lyase-like"/>
    <property type="match status" value="1"/>
</dbReference>
<keyword evidence="2" id="KW-0964">Secreted</keyword>
<dbReference type="Pfam" id="PF18676">
    <property type="entry name" value="MBG_2"/>
    <property type="match status" value="1"/>
</dbReference>
<evidence type="ECO:0000256" key="1">
    <source>
        <dbReference type="ARBA" id="ARBA00004613"/>
    </source>
</evidence>
<gene>
    <name evidence="5" type="ORF">JEU22_00450</name>
</gene>